<accession>A0ABD0L405</accession>
<evidence type="ECO:0000313" key="3">
    <source>
        <dbReference type="Proteomes" id="UP001519460"/>
    </source>
</evidence>
<proteinExistence type="predicted"/>
<sequence>MLYSTTTNSVYLNFFHPHTTSQPHTPLPTTRTHSEYFPHPPTNSRLEHDTNSFACTSVYAQVFEDLNYAMDYNVLRLNQRVSHRFMSIQTPEGHGNILNKLATCPDGSLVAQQLRWLVHDAHWFGLSALGARRF</sequence>
<evidence type="ECO:0000313" key="2">
    <source>
        <dbReference type="EMBL" id="KAK7494070.1"/>
    </source>
</evidence>
<gene>
    <name evidence="2" type="ORF">BaRGS_00014728</name>
</gene>
<protein>
    <submittedName>
        <fullName evidence="2">Uncharacterized protein</fullName>
    </submittedName>
</protein>
<reference evidence="2 3" key="1">
    <citation type="journal article" date="2023" name="Sci. Data">
        <title>Genome assembly of the Korean intertidal mud-creeper Batillaria attramentaria.</title>
        <authorList>
            <person name="Patra A.K."/>
            <person name="Ho P.T."/>
            <person name="Jun S."/>
            <person name="Lee S.J."/>
            <person name="Kim Y."/>
            <person name="Won Y.J."/>
        </authorList>
    </citation>
    <scope>NUCLEOTIDE SEQUENCE [LARGE SCALE GENOMIC DNA]</scope>
    <source>
        <strain evidence="2">Wonlab-2016</strain>
    </source>
</reference>
<comment type="caution">
    <text evidence="2">The sequence shown here is derived from an EMBL/GenBank/DDBJ whole genome shotgun (WGS) entry which is preliminary data.</text>
</comment>
<evidence type="ECO:0000256" key="1">
    <source>
        <dbReference type="SAM" id="MobiDB-lite"/>
    </source>
</evidence>
<feature type="region of interest" description="Disordered" evidence="1">
    <location>
        <begin position="21"/>
        <end position="43"/>
    </location>
</feature>
<name>A0ABD0L405_9CAEN</name>
<organism evidence="2 3">
    <name type="scientific">Batillaria attramentaria</name>
    <dbReference type="NCBI Taxonomy" id="370345"/>
    <lineage>
        <taxon>Eukaryota</taxon>
        <taxon>Metazoa</taxon>
        <taxon>Spiralia</taxon>
        <taxon>Lophotrochozoa</taxon>
        <taxon>Mollusca</taxon>
        <taxon>Gastropoda</taxon>
        <taxon>Caenogastropoda</taxon>
        <taxon>Sorbeoconcha</taxon>
        <taxon>Cerithioidea</taxon>
        <taxon>Batillariidae</taxon>
        <taxon>Batillaria</taxon>
    </lineage>
</organism>
<dbReference type="Proteomes" id="UP001519460">
    <property type="component" value="Unassembled WGS sequence"/>
</dbReference>
<feature type="compositionally biased region" description="Polar residues" evidence="1">
    <location>
        <begin position="21"/>
        <end position="31"/>
    </location>
</feature>
<feature type="non-terminal residue" evidence="2">
    <location>
        <position position="134"/>
    </location>
</feature>
<dbReference type="EMBL" id="JACVVK020000087">
    <property type="protein sequence ID" value="KAK7494070.1"/>
    <property type="molecule type" value="Genomic_DNA"/>
</dbReference>
<keyword evidence="3" id="KW-1185">Reference proteome</keyword>
<dbReference type="AlphaFoldDB" id="A0ABD0L405"/>